<dbReference type="AlphaFoldDB" id="A0A8X7CBR9"/>
<protein>
    <recommendedName>
        <fullName evidence="1">Integrase p58-like C-terminal domain-containing protein</fullName>
    </recommendedName>
</protein>
<dbReference type="Pfam" id="PF22938">
    <property type="entry name" value="Integrase_p58_C"/>
    <property type="match status" value="1"/>
</dbReference>
<comment type="caution">
    <text evidence="2">The sequence shown here is derived from an EMBL/GenBank/DDBJ whole genome shotgun (WGS) entry which is preliminary data.</text>
</comment>
<keyword evidence="3" id="KW-1185">Reference proteome</keyword>
<sequence>MRIEEIEQSQTIFFIQQLDDAYDARHRSVSYRPGELVWVFTPVRKVGLSEKLLKRYFGPYRVVRKLSDVTYEVEELEPSPRRRKSTQVVHVLRMKKYYTPEAPGTYSNK</sequence>
<name>A0A8X7CBR9_9ARAC</name>
<dbReference type="Proteomes" id="UP000886998">
    <property type="component" value="Unassembled WGS sequence"/>
</dbReference>
<dbReference type="InterPro" id="IPR054465">
    <property type="entry name" value="Integrase_p58-like_C"/>
</dbReference>
<dbReference type="OrthoDB" id="6516679at2759"/>
<proteinExistence type="predicted"/>
<organism evidence="2 3">
    <name type="scientific">Trichonephila inaurata madagascariensis</name>
    <dbReference type="NCBI Taxonomy" id="2747483"/>
    <lineage>
        <taxon>Eukaryota</taxon>
        <taxon>Metazoa</taxon>
        <taxon>Ecdysozoa</taxon>
        <taxon>Arthropoda</taxon>
        <taxon>Chelicerata</taxon>
        <taxon>Arachnida</taxon>
        <taxon>Araneae</taxon>
        <taxon>Araneomorphae</taxon>
        <taxon>Entelegynae</taxon>
        <taxon>Araneoidea</taxon>
        <taxon>Nephilidae</taxon>
        <taxon>Trichonephila</taxon>
        <taxon>Trichonephila inaurata</taxon>
    </lineage>
</organism>
<evidence type="ECO:0000259" key="1">
    <source>
        <dbReference type="Pfam" id="PF22938"/>
    </source>
</evidence>
<feature type="domain" description="Integrase p58-like C-terminal" evidence="1">
    <location>
        <begin position="58"/>
        <end position="96"/>
    </location>
</feature>
<gene>
    <name evidence="2" type="primary">AVEN_83770_1</name>
    <name evidence="2" type="ORF">TNIN_248901</name>
</gene>
<accession>A0A8X7CBR9</accession>
<evidence type="ECO:0000313" key="3">
    <source>
        <dbReference type="Proteomes" id="UP000886998"/>
    </source>
</evidence>
<dbReference type="EMBL" id="BMAV01015572">
    <property type="protein sequence ID" value="GFY65584.1"/>
    <property type="molecule type" value="Genomic_DNA"/>
</dbReference>
<evidence type="ECO:0000313" key="2">
    <source>
        <dbReference type="EMBL" id="GFY65584.1"/>
    </source>
</evidence>
<reference evidence="2" key="1">
    <citation type="submission" date="2020-08" db="EMBL/GenBank/DDBJ databases">
        <title>Multicomponent nature underlies the extraordinary mechanical properties of spider dragline silk.</title>
        <authorList>
            <person name="Kono N."/>
            <person name="Nakamura H."/>
            <person name="Mori M."/>
            <person name="Yoshida Y."/>
            <person name="Ohtoshi R."/>
            <person name="Malay A.D."/>
            <person name="Moran D.A.P."/>
            <person name="Tomita M."/>
            <person name="Numata K."/>
            <person name="Arakawa K."/>
        </authorList>
    </citation>
    <scope>NUCLEOTIDE SEQUENCE</scope>
</reference>